<organism evidence="2">
    <name type="scientific">Salmonella enterica</name>
    <name type="common">Salmonella choleraesuis</name>
    <dbReference type="NCBI Taxonomy" id="28901"/>
    <lineage>
        <taxon>Bacteria</taxon>
        <taxon>Pseudomonadati</taxon>
        <taxon>Pseudomonadota</taxon>
        <taxon>Gammaproteobacteria</taxon>
        <taxon>Enterobacterales</taxon>
        <taxon>Enterobacteriaceae</taxon>
        <taxon>Salmonella</taxon>
    </lineage>
</organism>
<sequence length="263" mass="27763">MATANTFNMAAPPVAKICLHGDLQRFGRRFSLSIKTGAEGVYALAMQIPGFREKMSEGWYQIRIAGEDVSEETLSARLHEPLPPGAVIHIVPRMEGAKNAGAFQIVLGAVAIAASFFTAGASLAAWGAALSAGAISASSVLFSVGLSMMIGGVAQMLTPKPQSPSAHHADNGKQNVYFSSLDNMIAQGNPLPILYGEMLVGSRRISQSLSTRDESTPEKVVNLGRRRHGGGVKINKAVAAAFEQGLNDDPNTPGITKPRVLIR</sequence>
<evidence type="ECO:0000313" key="2">
    <source>
        <dbReference type="EMBL" id="MIV42861.1"/>
    </source>
</evidence>
<keyword evidence="1" id="KW-0812">Transmembrane</keyword>
<dbReference type="EMBL" id="RSUV01000002">
    <property type="protein sequence ID" value="MIV42861.1"/>
    <property type="molecule type" value="Genomic_DNA"/>
</dbReference>
<dbReference type="AlphaFoldDB" id="A0A402WB85"/>
<name>A0A402WB85_SALER</name>
<feature type="transmembrane region" description="Helical" evidence="1">
    <location>
        <begin position="102"/>
        <end position="126"/>
    </location>
</feature>
<dbReference type="Proteomes" id="UP000839530">
    <property type="component" value="Unassembled WGS sequence"/>
</dbReference>
<gene>
    <name evidence="2" type="ORF">A7E06_04590</name>
</gene>
<keyword evidence="1" id="KW-1133">Transmembrane helix</keyword>
<comment type="caution">
    <text evidence="2">The sequence shown here is derived from an EMBL/GenBank/DDBJ whole genome shotgun (WGS) entry which is preliminary data.</text>
</comment>
<keyword evidence="1" id="KW-0472">Membrane</keyword>
<dbReference type="InterPro" id="IPR010654">
    <property type="entry name" value="Phage_lambda_tail_I"/>
</dbReference>
<evidence type="ECO:0000256" key="1">
    <source>
        <dbReference type="SAM" id="Phobius"/>
    </source>
</evidence>
<reference evidence="2" key="1">
    <citation type="submission" date="2018-07" db="EMBL/GenBank/DDBJ databases">
        <authorList>
            <consortium name="GenomeTrakr network: Whole genome sequencing for foodborne pathogen traceback"/>
        </authorList>
    </citation>
    <scope>NUCLEOTIDE SEQUENCE [LARGE SCALE GENOMIC DNA]</scope>
    <source>
        <strain evidence="2">CFSAN048114</strain>
    </source>
</reference>
<protein>
    <submittedName>
        <fullName evidence="2">Tail assembly protein</fullName>
    </submittedName>
</protein>
<proteinExistence type="predicted"/>
<feature type="transmembrane region" description="Helical" evidence="1">
    <location>
        <begin position="132"/>
        <end position="154"/>
    </location>
</feature>
<dbReference type="Pfam" id="PF06805">
    <property type="entry name" value="Lambda_tail_I"/>
    <property type="match status" value="1"/>
</dbReference>
<accession>A0A402WB85</accession>